<feature type="domain" description="4Fe-4S ferredoxin-type" evidence="9">
    <location>
        <begin position="405"/>
        <end position="434"/>
    </location>
</feature>
<dbReference type="InterPro" id="IPR026902">
    <property type="entry name" value="RnfC_N"/>
</dbReference>
<evidence type="ECO:0000256" key="6">
    <source>
        <dbReference type="ARBA" id="ARBA00023004"/>
    </source>
</evidence>
<proteinExistence type="inferred from homology"/>
<dbReference type="Gene3D" id="3.40.50.11540">
    <property type="entry name" value="NADH-ubiquinone oxidoreductase 51kDa subunit"/>
    <property type="match status" value="1"/>
</dbReference>
<feature type="compositionally biased region" description="Polar residues" evidence="8">
    <location>
        <begin position="516"/>
        <end position="533"/>
    </location>
</feature>
<dbReference type="InterPro" id="IPR011538">
    <property type="entry name" value="Nuo51_FMN-bd"/>
</dbReference>
<dbReference type="InterPro" id="IPR019554">
    <property type="entry name" value="Soluble_ligand-bd"/>
</dbReference>
<dbReference type="InterPro" id="IPR037225">
    <property type="entry name" value="Nuo51_FMN-bd_sf"/>
</dbReference>
<protein>
    <submittedName>
        <fullName evidence="10">Electron transport complex protein RnfC</fullName>
    </submittedName>
</protein>
<dbReference type="Pfam" id="PF10531">
    <property type="entry name" value="SLBB"/>
    <property type="match status" value="1"/>
</dbReference>
<evidence type="ECO:0000256" key="1">
    <source>
        <dbReference type="ARBA" id="ARBA00022448"/>
    </source>
</evidence>
<dbReference type="Pfam" id="PF01512">
    <property type="entry name" value="Complex1_51K"/>
    <property type="match status" value="1"/>
</dbReference>
<evidence type="ECO:0000256" key="5">
    <source>
        <dbReference type="ARBA" id="ARBA00022982"/>
    </source>
</evidence>
<evidence type="ECO:0000259" key="9">
    <source>
        <dbReference type="PROSITE" id="PS51379"/>
    </source>
</evidence>
<dbReference type="PANTHER" id="PTHR43034">
    <property type="entry name" value="ION-TRANSLOCATING OXIDOREDUCTASE COMPLEX SUBUNIT C"/>
    <property type="match status" value="1"/>
</dbReference>
<dbReference type="FunFam" id="3.30.70.20:FF:000044">
    <property type="entry name" value="Ion-translocating oxidoreductase complex subunit C"/>
    <property type="match status" value="1"/>
</dbReference>
<keyword evidence="2" id="KW-0004">4Fe-4S</keyword>
<dbReference type="InterPro" id="IPR017896">
    <property type="entry name" value="4Fe4S_Fe-S-bd"/>
</dbReference>
<keyword evidence="5" id="KW-0249">Electron transport</keyword>
<feature type="compositionally biased region" description="Basic and acidic residues" evidence="8">
    <location>
        <begin position="506"/>
        <end position="515"/>
    </location>
</feature>
<dbReference type="NCBIfam" id="TIGR01945">
    <property type="entry name" value="rnfC"/>
    <property type="match status" value="1"/>
</dbReference>
<dbReference type="GO" id="GO:0009055">
    <property type="term" value="F:electron transfer activity"/>
    <property type="evidence" value="ECO:0007669"/>
    <property type="project" value="InterPro"/>
</dbReference>
<dbReference type="GO" id="GO:0051539">
    <property type="term" value="F:4 iron, 4 sulfur cluster binding"/>
    <property type="evidence" value="ECO:0007669"/>
    <property type="project" value="UniProtKB-KW"/>
</dbReference>
<dbReference type="PANTHER" id="PTHR43034:SF2">
    <property type="entry name" value="ION-TRANSLOCATING OXIDOREDUCTASE COMPLEX SUBUNIT C"/>
    <property type="match status" value="1"/>
</dbReference>
<reference evidence="10" key="1">
    <citation type="submission" date="2018-06" db="EMBL/GenBank/DDBJ databases">
        <authorList>
            <person name="Zhirakovskaya E."/>
        </authorList>
    </citation>
    <scope>NUCLEOTIDE SEQUENCE</scope>
</reference>
<dbReference type="SUPFAM" id="SSF46548">
    <property type="entry name" value="alpha-helical ferredoxin"/>
    <property type="match status" value="1"/>
</dbReference>
<dbReference type="Pfam" id="PF12838">
    <property type="entry name" value="Fer4_7"/>
    <property type="match status" value="1"/>
</dbReference>
<feature type="domain" description="4Fe-4S ferredoxin-type" evidence="9">
    <location>
        <begin position="364"/>
        <end position="395"/>
    </location>
</feature>
<dbReference type="GO" id="GO:0016020">
    <property type="term" value="C:membrane"/>
    <property type="evidence" value="ECO:0007669"/>
    <property type="project" value="InterPro"/>
</dbReference>
<keyword evidence="1" id="KW-0813">Transport</keyword>
<keyword evidence="6" id="KW-0408">Iron</keyword>
<evidence type="ECO:0000256" key="3">
    <source>
        <dbReference type="ARBA" id="ARBA00022723"/>
    </source>
</evidence>
<dbReference type="Pfam" id="PF13375">
    <property type="entry name" value="RnfC_N"/>
    <property type="match status" value="1"/>
</dbReference>
<dbReference type="InterPro" id="IPR017900">
    <property type="entry name" value="4Fe4S_Fe_S_CS"/>
</dbReference>
<dbReference type="NCBIfam" id="NF003454">
    <property type="entry name" value="PRK05035.1"/>
    <property type="match status" value="1"/>
</dbReference>
<keyword evidence="7" id="KW-0411">Iron-sulfur</keyword>
<evidence type="ECO:0000256" key="4">
    <source>
        <dbReference type="ARBA" id="ARBA00022737"/>
    </source>
</evidence>
<evidence type="ECO:0000256" key="2">
    <source>
        <dbReference type="ARBA" id="ARBA00022485"/>
    </source>
</evidence>
<dbReference type="PROSITE" id="PS00198">
    <property type="entry name" value="4FE4S_FER_1"/>
    <property type="match status" value="1"/>
</dbReference>
<accession>A0A3B0ZYN8</accession>
<feature type="compositionally biased region" description="Basic and acidic residues" evidence="8">
    <location>
        <begin position="463"/>
        <end position="474"/>
    </location>
</feature>
<evidence type="ECO:0000256" key="7">
    <source>
        <dbReference type="ARBA" id="ARBA00023014"/>
    </source>
</evidence>
<dbReference type="AlphaFoldDB" id="A0A3B0ZYN8"/>
<keyword evidence="3" id="KW-0479">Metal-binding</keyword>
<sequence length="565" mass="62494">MQRLFQFHGGVHLKEHKKDAMTQPVQAARLPKQLVLPLQQHIGAPAEAIVAVGDKVLKGQLIARPTSTISAPVHASSSGTVVAIANHPVSHPSHLDAPCIIIDTDGEERWHTDRHPITNYHELPPEKIRAHIRDAGIVGMGGAGFPAHIKLTPGDHVVDTLILNGAECEPYITCDEMLLRERALEVIVGLRIMRYALQAKRCIIGVENNKAAAFRALQEQVRNTGADFIDVIQVPTVYPTGGEKQLIQVLTGKEVPAGGLPLDIGIVCHNVGTAYAVYRAIEFAEPLISRYVTVAGSVAHSRNLEVLIGTPVIDLIEECGGNRNTLSRVILGGPMMGTALHNITAPVTKTTNCILVNSTIGDVPLPSRDKHAMPCIRCGNCATACPIDLLPQQLYWYAHAKDFDKVQDYHLFDCIECGCCDYVCPSQIPLVHYFRYAKTEIWAQQHEKTLADIARERHQFREQRLEREKREKQERHKKKRAALKPAGNAANKEDEAKKAAIQAAMERAKTKRESNSIKPKNTQNLTTEQQQKISEADARRTESNNGTINKQDVDVQRNPLQDNKP</sequence>
<dbReference type="SUPFAM" id="SSF142019">
    <property type="entry name" value="Nqo1 FMN-binding domain-like"/>
    <property type="match status" value="1"/>
</dbReference>
<dbReference type="GO" id="GO:0046872">
    <property type="term" value="F:metal ion binding"/>
    <property type="evidence" value="ECO:0007669"/>
    <property type="project" value="UniProtKB-KW"/>
</dbReference>
<dbReference type="Gene3D" id="3.10.20.600">
    <property type="match status" value="1"/>
</dbReference>
<dbReference type="Gene3D" id="3.30.70.20">
    <property type="match status" value="1"/>
</dbReference>
<name>A0A3B0ZYN8_9ZZZZ</name>
<organism evidence="10">
    <name type="scientific">hydrothermal vent metagenome</name>
    <dbReference type="NCBI Taxonomy" id="652676"/>
    <lineage>
        <taxon>unclassified sequences</taxon>
        <taxon>metagenomes</taxon>
        <taxon>ecological metagenomes</taxon>
    </lineage>
</organism>
<dbReference type="PROSITE" id="PS51379">
    <property type="entry name" value="4FE4S_FER_2"/>
    <property type="match status" value="2"/>
</dbReference>
<dbReference type="InterPro" id="IPR010208">
    <property type="entry name" value="Ion_transpt_RnfC/RsxC"/>
</dbReference>
<evidence type="ECO:0000256" key="8">
    <source>
        <dbReference type="SAM" id="MobiDB-lite"/>
    </source>
</evidence>
<keyword evidence="4" id="KW-0677">Repeat</keyword>
<gene>
    <name evidence="10" type="ORF">MNBD_GAMMA19-727</name>
</gene>
<evidence type="ECO:0000313" key="10">
    <source>
        <dbReference type="EMBL" id="VAW96891.1"/>
    </source>
</evidence>
<dbReference type="HAMAP" id="MF_00461">
    <property type="entry name" value="RsxC_RnfC"/>
    <property type="match status" value="1"/>
</dbReference>
<feature type="region of interest" description="Disordered" evidence="8">
    <location>
        <begin position="463"/>
        <end position="565"/>
    </location>
</feature>
<dbReference type="EMBL" id="UOFV01000100">
    <property type="protein sequence ID" value="VAW96891.1"/>
    <property type="molecule type" value="Genomic_DNA"/>
</dbReference>